<feature type="compositionally biased region" description="Basic and acidic residues" evidence="7">
    <location>
        <begin position="335"/>
        <end position="354"/>
    </location>
</feature>
<keyword evidence="4" id="KW-0963">Cytoplasm</keyword>
<keyword evidence="5 6" id="KW-0175">Coiled coil</keyword>
<comment type="caution">
    <text evidence="8">The sequence shown here is derived from an EMBL/GenBank/DDBJ whole genome shotgun (WGS) entry which is preliminary data.</text>
</comment>
<feature type="region of interest" description="Disordered" evidence="7">
    <location>
        <begin position="291"/>
        <end position="313"/>
    </location>
</feature>
<evidence type="ECO:0000313" key="9">
    <source>
        <dbReference type="Proteomes" id="UP000828390"/>
    </source>
</evidence>
<evidence type="ECO:0000256" key="7">
    <source>
        <dbReference type="SAM" id="MobiDB-lite"/>
    </source>
</evidence>
<sequence>MCNCRRIKETKLKMATIDGLFEQIIHSEKAAQHTKNKIQELRQEVFINQEKCCTLEQKNSELQQLLRTKLDELSRHEFTAKLLASREKIYLDQKTELDVEMKSLVEKQRSVAEWFYKERELLCSQISQYSEQFGGWSLNGQEDRLKHYRQQLEEILVEKQSMESEIEKFLMEEVVVTTITEEKEDLKNKHDKEQEVITALHSELNNETEKTACLENQCQALSEQTQNNPEYISLVKELEECKQQSALLDEEHTRLQDELNNLHQQLWQQQLQQQQTKKLQQLRDNVLVTPYSEAGQQESSTSESQKPVLVESNTDDYSCEKMEDLFSDSDDLDLETDKGQGETDRGQGDSKLKGQSDFQTASDVMQADISAELSMNNSSVIGKYKQQDDITQSGEWKHMPSSQLLSLPLTSKKIFRSCSKN</sequence>
<comment type="subcellular location">
    <subcellularLocation>
        <location evidence="1">Cytoplasm</location>
    </subcellularLocation>
</comment>
<proteinExistence type="inferred from homology"/>
<dbReference type="PANTHER" id="PTHR22419">
    <property type="entry name" value="COILED-COIL DOMAIN-CONTAINING PROTEIN 172"/>
    <property type="match status" value="1"/>
</dbReference>
<organism evidence="8 9">
    <name type="scientific">Dreissena polymorpha</name>
    <name type="common">Zebra mussel</name>
    <name type="synonym">Mytilus polymorpha</name>
    <dbReference type="NCBI Taxonomy" id="45954"/>
    <lineage>
        <taxon>Eukaryota</taxon>
        <taxon>Metazoa</taxon>
        <taxon>Spiralia</taxon>
        <taxon>Lophotrochozoa</taxon>
        <taxon>Mollusca</taxon>
        <taxon>Bivalvia</taxon>
        <taxon>Autobranchia</taxon>
        <taxon>Heteroconchia</taxon>
        <taxon>Euheterodonta</taxon>
        <taxon>Imparidentia</taxon>
        <taxon>Neoheterodontei</taxon>
        <taxon>Myida</taxon>
        <taxon>Dreissenoidea</taxon>
        <taxon>Dreissenidae</taxon>
        <taxon>Dreissena</taxon>
    </lineage>
</organism>
<feature type="coiled-coil region" evidence="6">
    <location>
        <begin position="138"/>
        <end position="272"/>
    </location>
</feature>
<evidence type="ECO:0000313" key="8">
    <source>
        <dbReference type="EMBL" id="KAH3786560.1"/>
    </source>
</evidence>
<dbReference type="AlphaFoldDB" id="A0A9D4ITX3"/>
<evidence type="ECO:0000256" key="5">
    <source>
        <dbReference type="ARBA" id="ARBA00023054"/>
    </source>
</evidence>
<feature type="compositionally biased region" description="Polar residues" evidence="7">
    <location>
        <begin position="294"/>
        <end position="313"/>
    </location>
</feature>
<comment type="similarity">
    <text evidence="2">Belongs to the CCDC172 family.</text>
</comment>
<evidence type="ECO:0000256" key="4">
    <source>
        <dbReference type="ARBA" id="ARBA00022490"/>
    </source>
</evidence>
<protein>
    <recommendedName>
        <fullName evidence="3">Coiled-coil domain-containing protein 172</fullName>
    </recommendedName>
</protein>
<gene>
    <name evidence="8" type="ORF">DPMN_164667</name>
</gene>
<dbReference type="GO" id="GO:0005737">
    <property type="term" value="C:cytoplasm"/>
    <property type="evidence" value="ECO:0007669"/>
    <property type="project" value="UniProtKB-SubCell"/>
</dbReference>
<reference evidence="8" key="2">
    <citation type="submission" date="2020-11" db="EMBL/GenBank/DDBJ databases">
        <authorList>
            <person name="McCartney M.A."/>
            <person name="Auch B."/>
            <person name="Kono T."/>
            <person name="Mallez S."/>
            <person name="Becker A."/>
            <person name="Gohl D.M."/>
            <person name="Silverstein K.A.T."/>
            <person name="Koren S."/>
            <person name="Bechman K.B."/>
            <person name="Herman A."/>
            <person name="Abrahante J.E."/>
            <person name="Garbe J."/>
        </authorList>
    </citation>
    <scope>NUCLEOTIDE SEQUENCE</scope>
    <source>
        <strain evidence="8">Duluth1</strain>
        <tissue evidence="8">Whole animal</tissue>
    </source>
</reference>
<dbReference type="Proteomes" id="UP000828390">
    <property type="component" value="Unassembled WGS sequence"/>
</dbReference>
<feature type="region of interest" description="Disordered" evidence="7">
    <location>
        <begin position="325"/>
        <end position="359"/>
    </location>
</feature>
<accession>A0A9D4ITX3</accession>
<evidence type="ECO:0000256" key="3">
    <source>
        <dbReference type="ARBA" id="ARBA00022327"/>
    </source>
</evidence>
<evidence type="ECO:0000256" key="2">
    <source>
        <dbReference type="ARBA" id="ARBA00008975"/>
    </source>
</evidence>
<evidence type="ECO:0000256" key="6">
    <source>
        <dbReference type="SAM" id="Coils"/>
    </source>
</evidence>
<name>A0A9D4ITX3_DREPO</name>
<feature type="compositionally biased region" description="Acidic residues" evidence="7">
    <location>
        <begin position="325"/>
        <end position="334"/>
    </location>
</feature>
<dbReference type="EMBL" id="JAIWYP010000008">
    <property type="protein sequence ID" value="KAH3786560.1"/>
    <property type="molecule type" value="Genomic_DNA"/>
</dbReference>
<keyword evidence="9" id="KW-1185">Reference proteome</keyword>
<dbReference type="OrthoDB" id="10055570at2759"/>
<evidence type="ECO:0000256" key="1">
    <source>
        <dbReference type="ARBA" id="ARBA00004496"/>
    </source>
</evidence>
<dbReference type="PANTHER" id="PTHR22419:SF2">
    <property type="entry name" value="COILED-COIL DOMAIN-CONTAINING PROTEIN 172"/>
    <property type="match status" value="1"/>
</dbReference>
<reference evidence="8" key="1">
    <citation type="journal article" date="2019" name="bioRxiv">
        <title>The Genome of the Zebra Mussel, Dreissena polymorpha: A Resource for Invasive Species Research.</title>
        <authorList>
            <person name="McCartney M.A."/>
            <person name="Auch B."/>
            <person name="Kono T."/>
            <person name="Mallez S."/>
            <person name="Zhang Y."/>
            <person name="Obille A."/>
            <person name="Becker A."/>
            <person name="Abrahante J.E."/>
            <person name="Garbe J."/>
            <person name="Badalamenti J.P."/>
            <person name="Herman A."/>
            <person name="Mangelson H."/>
            <person name="Liachko I."/>
            <person name="Sullivan S."/>
            <person name="Sone E.D."/>
            <person name="Koren S."/>
            <person name="Silverstein K.A.T."/>
            <person name="Beckman K.B."/>
            <person name="Gohl D.M."/>
        </authorList>
    </citation>
    <scope>NUCLEOTIDE SEQUENCE</scope>
    <source>
        <strain evidence="8">Duluth1</strain>
        <tissue evidence="8">Whole animal</tissue>
    </source>
</reference>
<dbReference type="InterPro" id="IPR029618">
    <property type="entry name" value="CCDC172"/>
</dbReference>